<protein>
    <submittedName>
        <fullName evidence="2">AlNc14C10G1226 protein</fullName>
    </submittedName>
</protein>
<feature type="region of interest" description="Disordered" evidence="1">
    <location>
        <begin position="81"/>
        <end position="113"/>
    </location>
</feature>
<organism evidence="2">
    <name type="scientific">Albugo laibachii Nc14</name>
    <dbReference type="NCBI Taxonomy" id="890382"/>
    <lineage>
        <taxon>Eukaryota</taxon>
        <taxon>Sar</taxon>
        <taxon>Stramenopiles</taxon>
        <taxon>Oomycota</taxon>
        <taxon>Peronosporomycetes</taxon>
        <taxon>Albuginales</taxon>
        <taxon>Albuginaceae</taxon>
        <taxon>Albugo</taxon>
    </lineage>
</organism>
<evidence type="ECO:0000256" key="1">
    <source>
        <dbReference type="SAM" id="MobiDB-lite"/>
    </source>
</evidence>
<reference evidence="2" key="2">
    <citation type="submission" date="2011-02" db="EMBL/GenBank/DDBJ databases">
        <authorList>
            <person name="MacLean D."/>
        </authorList>
    </citation>
    <scope>NUCLEOTIDE SEQUENCE</scope>
</reference>
<dbReference type="EMBL" id="FR824055">
    <property type="protein sequence ID" value="CCA15265.1"/>
    <property type="molecule type" value="Genomic_DNA"/>
</dbReference>
<accession>F0W2H9</accession>
<name>F0W2H9_9STRA</name>
<sequence>MDFDVDETKLLGTSDKSKKKVADSTNTLIGVYVDDLLVTGTTFSEVNRFLEDMCVLENHGYHLEQAQSICELLTGLRLEQADPPRSTIGEEQDGEGEEDPLPSDGEASQGLEQNYDLLAANGDVLSLL</sequence>
<gene>
    <name evidence="2" type="primary">AlNc14C10G1226</name>
    <name evidence="2" type="ORF">ALNC14_014080</name>
</gene>
<proteinExistence type="predicted"/>
<dbReference type="HOGENOM" id="CLU_1963648_0_0_1"/>
<evidence type="ECO:0000313" key="2">
    <source>
        <dbReference type="EMBL" id="CCA15265.1"/>
    </source>
</evidence>
<reference evidence="2" key="1">
    <citation type="journal article" date="2011" name="PLoS Biol.">
        <title>Gene gain and loss during evolution of obligate parasitism in the white rust pathogen of Arabidopsis thaliana.</title>
        <authorList>
            <person name="Kemen E."/>
            <person name="Gardiner A."/>
            <person name="Schultz-Larsen T."/>
            <person name="Kemen A.C."/>
            <person name="Balmuth A.L."/>
            <person name="Robert-Seilaniantz A."/>
            <person name="Bailey K."/>
            <person name="Holub E."/>
            <person name="Studholme D.J."/>
            <person name="Maclean D."/>
            <person name="Jones J.D."/>
        </authorList>
    </citation>
    <scope>NUCLEOTIDE SEQUENCE</scope>
</reference>
<feature type="compositionally biased region" description="Acidic residues" evidence="1">
    <location>
        <begin position="90"/>
        <end position="101"/>
    </location>
</feature>
<dbReference type="AlphaFoldDB" id="F0W2H9"/>